<dbReference type="AlphaFoldDB" id="A0A6S7AFS7"/>
<evidence type="ECO:0000313" key="2">
    <source>
        <dbReference type="EMBL" id="CAB3728858.1"/>
    </source>
</evidence>
<dbReference type="RefSeq" id="WP_175194546.1">
    <property type="nucleotide sequence ID" value="NZ_CADIJO010000019.1"/>
</dbReference>
<evidence type="ECO:0000256" key="1">
    <source>
        <dbReference type="SAM" id="SignalP"/>
    </source>
</evidence>
<feature type="chain" id="PRO_5029010359" evidence="1">
    <location>
        <begin position="42"/>
        <end position="265"/>
    </location>
</feature>
<sequence>MPRLPSPASALPVSVPCPPRRALTLALAALAVAPLRLTAAAAPNDRDAIVRRVFQADLASIRYGADHARLMRNLGVIWIPVETGAPGIEFEHPLGGKDTVAAAMTLLGTADKSLATQRMAEVCRLVPAYVRRIGQLAPGRYALPRERREAFDFPDSGVDAKGFFQLRREHLTLLRAANWREAGQGALDAVLREGDAFWPMPYIDGKRPYGDSSFFQIDMARALGEPYAQDAQGRAITESAKDARLASLHWQTAAALQVFLAHAKA</sequence>
<evidence type="ECO:0000313" key="3">
    <source>
        <dbReference type="Proteomes" id="UP000494111"/>
    </source>
</evidence>
<gene>
    <name evidence="2" type="ORF">LMG3458_04657</name>
</gene>
<protein>
    <submittedName>
        <fullName evidence="2">Uncharacterized protein</fullName>
    </submittedName>
</protein>
<reference evidence="2 3" key="1">
    <citation type="submission" date="2020-04" db="EMBL/GenBank/DDBJ databases">
        <authorList>
            <person name="De Canck E."/>
        </authorList>
    </citation>
    <scope>NUCLEOTIDE SEQUENCE [LARGE SCALE GENOMIC DNA]</scope>
    <source>
        <strain evidence="2 3">LMG 3458</strain>
    </source>
</reference>
<dbReference type="EMBL" id="CADIJO010000019">
    <property type="protein sequence ID" value="CAB3728858.1"/>
    <property type="molecule type" value="Genomic_DNA"/>
</dbReference>
<proteinExistence type="predicted"/>
<organism evidence="2 3">
    <name type="scientific">Achromobacter deleyi</name>
    <dbReference type="NCBI Taxonomy" id="1353891"/>
    <lineage>
        <taxon>Bacteria</taxon>
        <taxon>Pseudomonadati</taxon>
        <taxon>Pseudomonadota</taxon>
        <taxon>Betaproteobacteria</taxon>
        <taxon>Burkholderiales</taxon>
        <taxon>Alcaligenaceae</taxon>
        <taxon>Achromobacter</taxon>
    </lineage>
</organism>
<name>A0A6S7AFS7_9BURK</name>
<keyword evidence="1" id="KW-0732">Signal</keyword>
<dbReference type="Proteomes" id="UP000494111">
    <property type="component" value="Unassembled WGS sequence"/>
</dbReference>
<accession>A0A6S7AFS7</accession>
<feature type="signal peptide" evidence="1">
    <location>
        <begin position="1"/>
        <end position="41"/>
    </location>
</feature>